<keyword evidence="4" id="KW-0720">Serine protease</keyword>
<feature type="domain" description="Peptidase S8/S53" evidence="6">
    <location>
        <begin position="11"/>
        <end position="252"/>
    </location>
</feature>
<dbReference type="InterPro" id="IPR036852">
    <property type="entry name" value="Peptidase_S8/S53_dom_sf"/>
</dbReference>
<dbReference type="PANTHER" id="PTHR43806:SF11">
    <property type="entry name" value="CEREVISIN-RELATED"/>
    <property type="match status" value="1"/>
</dbReference>
<dbReference type="PROSITE" id="PS00137">
    <property type="entry name" value="SUBTILASE_HIS"/>
    <property type="match status" value="1"/>
</dbReference>
<evidence type="ECO:0000256" key="4">
    <source>
        <dbReference type="ARBA" id="ARBA00022825"/>
    </source>
</evidence>
<dbReference type="SUPFAM" id="SSF52743">
    <property type="entry name" value="Subtilisin-like"/>
    <property type="match status" value="1"/>
</dbReference>
<comment type="caution">
    <text evidence="5">Lacks conserved residue(s) required for the propagation of feature annotation.</text>
</comment>
<dbReference type="RefSeq" id="WP_014203046.1">
    <property type="nucleotide sequence ID" value="NC_016599.1"/>
</dbReference>
<dbReference type="PROSITE" id="PS51892">
    <property type="entry name" value="SUBTILASE"/>
    <property type="match status" value="1"/>
</dbReference>
<dbReference type="PANTHER" id="PTHR43806">
    <property type="entry name" value="PEPTIDASE S8"/>
    <property type="match status" value="1"/>
</dbReference>
<keyword evidence="8" id="KW-1185">Reference proteome</keyword>
<proteinExistence type="inferred from homology"/>
<dbReference type="HOGENOM" id="CLU_328936_0_0_10"/>
<dbReference type="EMBL" id="CP003156">
    <property type="protein sequence ID" value="AEV33697.1"/>
    <property type="molecule type" value="Genomic_DNA"/>
</dbReference>
<dbReference type="Pfam" id="PF00082">
    <property type="entry name" value="Peptidase_S8"/>
    <property type="match status" value="1"/>
</dbReference>
<evidence type="ECO:0000256" key="5">
    <source>
        <dbReference type="PROSITE-ProRule" id="PRU01240"/>
    </source>
</evidence>
<sequence length="756" mass="82917">MTGEVGIFFHNNNNVADDTTTNAHGTGVAGILGARSNNYIGIAGVSGGWGSIDGVKVMNVKMGEPGVANINANANALDDAIVYAVENGAHILNMSLRVSTNFVSINEAIEFAYNDSNCVLVAGSGNHTGTANPVDYPANNPLVISVASTNTQDRTENCGTGPDLDLGAPGISVPMLKVNDEYEINRATSTASPFAAGIAGLMLSINPCLDNEEVGNVLKRRADQVHKNNPINPYNYNTVQTKTGHSNMAGYGRVNAKRAVNTAEAMKKNTLDLYIKDHYSDFGFPQSYPDTSRFDDWSDIWVRNQADGRDSLQMEEIEYSSASPAYVYVRVRNKSCVASNGSDTLNLYWTKSSSGNSWPQNWDGTDTTVGNIIGSVRIPPLAAGEDSIFEFPWTIVPQNVNHWGICLMARIASSADPIVPNPDLSVEIRSNNNIAARNLKVMDIFPGREHPYFEGKEYPYGIKILSGTFANTPALPVELRFDVPYGITGGTLVEEAEIKLFLSEELWQIFLNTSSSDREGIDVVGEKELLITSPHARIRNLIFDENERHWFFFGFNFLTEEVTETYSYRYHITELIDNEIKGSMNFNINREPREEFEADAGPDQYIYQGQSTQAQAVDINENATYNWYDSSDSLIYSGKTPTLSPTVTEQYKLEVIAEADLYKDYDEMVVQVNPYAITALNPNPASTNLTIDYDADEANSAYLIVQPVVGGGSNNYIISTSQNQTSINVSSYAPGVYAILLVCDGIVVDSEMLTIQ</sequence>
<evidence type="ECO:0000313" key="8">
    <source>
        <dbReference type="Proteomes" id="UP000005631"/>
    </source>
</evidence>
<dbReference type="GO" id="GO:0006508">
    <property type="term" value="P:proteolysis"/>
    <property type="evidence" value="ECO:0007669"/>
    <property type="project" value="UniProtKB-KW"/>
</dbReference>
<keyword evidence="2 7" id="KW-0645">Protease</keyword>
<dbReference type="eggNOG" id="COG1404">
    <property type="taxonomic scope" value="Bacteria"/>
</dbReference>
<evidence type="ECO:0000256" key="3">
    <source>
        <dbReference type="ARBA" id="ARBA00022801"/>
    </source>
</evidence>
<reference evidence="7 8" key="1">
    <citation type="journal article" date="2012" name="Stand. Genomic Sci.">
        <title>Genome sequence of the orange-pigmented seawater bacterium Owenweeksia hongkongensis type strain (UST20020801(T)).</title>
        <authorList>
            <person name="Riedel T."/>
            <person name="Held B."/>
            <person name="Nolan M."/>
            <person name="Lucas S."/>
            <person name="Lapidus A."/>
            <person name="Tice H."/>
            <person name="Del Rio T.G."/>
            <person name="Cheng J.F."/>
            <person name="Han C."/>
            <person name="Tapia R."/>
            <person name="Goodwin L.A."/>
            <person name="Pitluck S."/>
            <person name="Liolios K."/>
            <person name="Mavromatis K."/>
            <person name="Pagani I."/>
            <person name="Ivanova N."/>
            <person name="Mikhailova N."/>
            <person name="Pati A."/>
            <person name="Chen A."/>
            <person name="Palaniappan K."/>
            <person name="Rohde M."/>
            <person name="Tindall B.J."/>
            <person name="Detter J.C."/>
            <person name="Goker M."/>
            <person name="Woyke T."/>
            <person name="Bristow J."/>
            <person name="Eisen J.A."/>
            <person name="Markowitz V."/>
            <person name="Hugenholtz P."/>
            <person name="Klenk H.P."/>
            <person name="Kyrpides N.C."/>
        </authorList>
    </citation>
    <scope>NUCLEOTIDE SEQUENCE</scope>
    <source>
        <strain evidence="8">DSM 17368 / JCM 12287 / NRRL B-23963</strain>
    </source>
</reference>
<dbReference type="Proteomes" id="UP000005631">
    <property type="component" value="Chromosome"/>
</dbReference>
<name>G8QZP4_OWEHD</name>
<evidence type="ECO:0000256" key="2">
    <source>
        <dbReference type="ARBA" id="ARBA00022670"/>
    </source>
</evidence>
<comment type="similarity">
    <text evidence="1 5">Belongs to the peptidase S8 family.</text>
</comment>
<dbReference type="Gene3D" id="3.40.50.200">
    <property type="entry name" value="Peptidase S8/S53 domain"/>
    <property type="match status" value="1"/>
</dbReference>
<dbReference type="InterPro" id="IPR022398">
    <property type="entry name" value="Peptidase_S8_His-AS"/>
</dbReference>
<evidence type="ECO:0000259" key="6">
    <source>
        <dbReference type="Pfam" id="PF00082"/>
    </source>
</evidence>
<dbReference type="STRING" id="926562.Oweho_2734"/>
<gene>
    <name evidence="7" type="ordered locus">Oweho_2734</name>
</gene>
<dbReference type="AlphaFoldDB" id="G8QZP4"/>
<evidence type="ECO:0000313" key="7">
    <source>
        <dbReference type="EMBL" id="AEV33697.1"/>
    </source>
</evidence>
<dbReference type="GO" id="GO:0004252">
    <property type="term" value="F:serine-type endopeptidase activity"/>
    <property type="evidence" value="ECO:0007669"/>
    <property type="project" value="InterPro"/>
</dbReference>
<accession>G8QZP4</accession>
<dbReference type="InterPro" id="IPR000209">
    <property type="entry name" value="Peptidase_S8/S53_dom"/>
</dbReference>
<keyword evidence="3" id="KW-0378">Hydrolase</keyword>
<organism evidence="7 8">
    <name type="scientific">Owenweeksia hongkongensis (strain DSM 17368 / CIP 108786 / JCM 12287 / NRRL B-23963 / UST20020801)</name>
    <dbReference type="NCBI Taxonomy" id="926562"/>
    <lineage>
        <taxon>Bacteria</taxon>
        <taxon>Pseudomonadati</taxon>
        <taxon>Bacteroidota</taxon>
        <taxon>Flavobacteriia</taxon>
        <taxon>Flavobacteriales</taxon>
        <taxon>Owenweeksiaceae</taxon>
        <taxon>Owenweeksia</taxon>
    </lineage>
</organism>
<evidence type="ECO:0000256" key="1">
    <source>
        <dbReference type="ARBA" id="ARBA00011073"/>
    </source>
</evidence>
<dbReference type="InterPro" id="IPR050131">
    <property type="entry name" value="Peptidase_S8_subtilisin-like"/>
</dbReference>
<dbReference type="KEGG" id="oho:Oweho_2734"/>
<protein>
    <submittedName>
        <fullName evidence="7">Subtilisin-like serine protease</fullName>
    </submittedName>
</protein>